<dbReference type="EMBL" id="MFLI01000003">
    <property type="protein sequence ID" value="OGG62823.1"/>
    <property type="molecule type" value="Genomic_DNA"/>
</dbReference>
<evidence type="ECO:0000313" key="1">
    <source>
        <dbReference type="EMBL" id="OGG62823.1"/>
    </source>
</evidence>
<evidence type="ECO:0008006" key="3">
    <source>
        <dbReference type="Google" id="ProtNLM"/>
    </source>
</evidence>
<sequence length="99" mass="11132">MEPKLKLKLQLQVQEAGVIDGFCYPYARLLLDEAVALKEKEGLYREKGHPHELTNIGMYILEALGGQIYPGSSVGSVPQRKEVDELIENAQKFLAVFEK</sequence>
<organism evidence="1 2">
    <name type="scientific">Candidatus Kaiserbacteria bacterium RIFCSPHIGHO2_02_FULL_54_22</name>
    <dbReference type="NCBI Taxonomy" id="1798495"/>
    <lineage>
        <taxon>Bacteria</taxon>
        <taxon>Candidatus Kaiseribacteriota</taxon>
    </lineage>
</organism>
<dbReference type="Proteomes" id="UP000178532">
    <property type="component" value="Unassembled WGS sequence"/>
</dbReference>
<gene>
    <name evidence="1" type="ORF">A3C19_03730</name>
</gene>
<proteinExistence type="predicted"/>
<evidence type="ECO:0000313" key="2">
    <source>
        <dbReference type="Proteomes" id="UP000178532"/>
    </source>
</evidence>
<accession>A0A1F6DN76</accession>
<dbReference type="AlphaFoldDB" id="A0A1F6DN76"/>
<name>A0A1F6DN76_9BACT</name>
<comment type="caution">
    <text evidence="1">The sequence shown here is derived from an EMBL/GenBank/DDBJ whole genome shotgun (WGS) entry which is preliminary data.</text>
</comment>
<protein>
    <recommendedName>
        <fullName evidence="3">HEPN domain-containing protein</fullName>
    </recommendedName>
</protein>
<reference evidence="1 2" key="1">
    <citation type="journal article" date="2016" name="Nat. Commun.">
        <title>Thousands of microbial genomes shed light on interconnected biogeochemical processes in an aquifer system.</title>
        <authorList>
            <person name="Anantharaman K."/>
            <person name="Brown C.T."/>
            <person name="Hug L.A."/>
            <person name="Sharon I."/>
            <person name="Castelle C.J."/>
            <person name="Probst A.J."/>
            <person name="Thomas B.C."/>
            <person name="Singh A."/>
            <person name="Wilkins M.J."/>
            <person name="Karaoz U."/>
            <person name="Brodie E.L."/>
            <person name="Williams K.H."/>
            <person name="Hubbard S.S."/>
            <person name="Banfield J.F."/>
        </authorList>
    </citation>
    <scope>NUCLEOTIDE SEQUENCE [LARGE SCALE GENOMIC DNA]</scope>
</reference>